<dbReference type="Gene3D" id="3.40.630.30">
    <property type="match status" value="1"/>
</dbReference>
<sequence length="156" mass="16958">MSSWRVRTAVADDAEELVRLRVLMFEAMGRDVSATDWRQQAVAVFKRELGGPDLIATVIDAPDGGLASCAAAFVRLDLPRPGQLGTVSAHLHNVCTDPAWRRRGLARLAVTALVEHLDALGVPRSDLHASEEGRGLYESLGFQVRDGGVEMVRRVS</sequence>
<dbReference type="PROSITE" id="PS51186">
    <property type="entry name" value="GNAT"/>
    <property type="match status" value="1"/>
</dbReference>
<dbReference type="Pfam" id="PF00583">
    <property type="entry name" value="Acetyltransf_1"/>
    <property type="match status" value="1"/>
</dbReference>
<gene>
    <name evidence="4" type="ORF">BCF44_105574</name>
</gene>
<protein>
    <submittedName>
        <fullName evidence="4">Ribosomal protein S18 acetylase RimI-like enzyme</fullName>
    </submittedName>
</protein>
<organism evidence="4 5">
    <name type="scientific">Kutzneria buriramensis</name>
    <dbReference type="NCBI Taxonomy" id="1045776"/>
    <lineage>
        <taxon>Bacteria</taxon>
        <taxon>Bacillati</taxon>
        <taxon>Actinomycetota</taxon>
        <taxon>Actinomycetes</taxon>
        <taxon>Pseudonocardiales</taxon>
        <taxon>Pseudonocardiaceae</taxon>
        <taxon>Kutzneria</taxon>
    </lineage>
</organism>
<dbReference type="AlphaFoldDB" id="A0A3E0HQL6"/>
<name>A0A3E0HQL6_9PSEU</name>
<dbReference type="EMBL" id="QUNO01000005">
    <property type="protein sequence ID" value="REH48714.1"/>
    <property type="molecule type" value="Genomic_DNA"/>
</dbReference>
<keyword evidence="4" id="KW-0687">Ribonucleoprotein</keyword>
<keyword evidence="2" id="KW-0012">Acyltransferase</keyword>
<comment type="caution">
    <text evidence="4">The sequence shown here is derived from an EMBL/GenBank/DDBJ whole genome shotgun (WGS) entry which is preliminary data.</text>
</comment>
<dbReference type="PANTHER" id="PTHR43877">
    <property type="entry name" value="AMINOALKYLPHOSPHONATE N-ACETYLTRANSFERASE-RELATED-RELATED"/>
    <property type="match status" value="1"/>
</dbReference>
<dbReference type="InterPro" id="IPR016181">
    <property type="entry name" value="Acyl_CoA_acyltransferase"/>
</dbReference>
<proteinExistence type="predicted"/>
<dbReference type="CDD" id="cd04301">
    <property type="entry name" value="NAT_SF"/>
    <property type="match status" value="1"/>
</dbReference>
<evidence type="ECO:0000256" key="1">
    <source>
        <dbReference type="ARBA" id="ARBA00022679"/>
    </source>
</evidence>
<feature type="domain" description="N-acetyltransferase" evidence="3">
    <location>
        <begin position="4"/>
        <end position="156"/>
    </location>
</feature>
<accession>A0A3E0HQL6</accession>
<evidence type="ECO:0000256" key="2">
    <source>
        <dbReference type="ARBA" id="ARBA00023315"/>
    </source>
</evidence>
<keyword evidence="4" id="KW-0689">Ribosomal protein</keyword>
<evidence type="ECO:0000313" key="5">
    <source>
        <dbReference type="Proteomes" id="UP000256269"/>
    </source>
</evidence>
<evidence type="ECO:0000313" key="4">
    <source>
        <dbReference type="EMBL" id="REH48714.1"/>
    </source>
</evidence>
<dbReference type="Proteomes" id="UP000256269">
    <property type="component" value="Unassembled WGS sequence"/>
</dbReference>
<dbReference type="GO" id="GO:0016747">
    <property type="term" value="F:acyltransferase activity, transferring groups other than amino-acyl groups"/>
    <property type="evidence" value="ECO:0007669"/>
    <property type="project" value="InterPro"/>
</dbReference>
<dbReference type="InterPro" id="IPR050832">
    <property type="entry name" value="Bact_Acetyltransf"/>
</dbReference>
<keyword evidence="1" id="KW-0808">Transferase</keyword>
<dbReference type="OrthoDB" id="9805924at2"/>
<keyword evidence="5" id="KW-1185">Reference proteome</keyword>
<reference evidence="4 5" key="1">
    <citation type="submission" date="2018-08" db="EMBL/GenBank/DDBJ databases">
        <title>Genomic Encyclopedia of Archaeal and Bacterial Type Strains, Phase II (KMG-II): from individual species to whole genera.</title>
        <authorList>
            <person name="Goeker M."/>
        </authorList>
    </citation>
    <scope>NUCLEOTIDE SEQUENCE [LARGE SCALE GENOMIC DNA]</scope>
    <source>
        <strain evidence="4 5">DSM 45791</strain>
    </source>
</reference>
<dbReference type="SUPFAM" id="SSF55729">
    <property type="entry name" value="Acyl-CoA N-acyltransferases (Nat)"/>
    <property type="match status" value="1"/>
</dbReference>
<dbReference type="RefSeq" id="WP_116175439.1">
    <property type="nucleotide sequence ID" value="NZ_CP144375.1"/>
</dbReference>
<dbReference type="InterPro" id="IPR000182">
    <property type="entry name" value="GNAT_dom"/>
</dbReference>
<dbReference type="GO" id="GO:0005840">
    <property type="term" value="C:ribosome"/>
    <property type="evidence" value="ECO:0007669"/>
    <property type="project" value="UniProtKB-KW"/>
</dbReference>
<evidence type="ECO:0000259" key="3">
    <source>
        <dbReference type="PROSITE" id="PS51186"/>
    </source>
</evidence>